<dbReference type="Proteomes" id="UP000271098">
    <property type="component" value="Unassembled WGS sequence"/>
</dbReference>
<evidence type="ECO:0000313" key="3">
    <source>
        <dbReference type="WBParaSite" id="GPUH_0000160201-mRNA-1"/>
    </source>
</evidence>
<dbReference type="WBParaSite" id="GPUH_0000160201-mRNA-1">
    <property type="protein sequence ID" value="GPUH_0000160201-mRNA-1"/>
    <property type="gene ID" value="GPUH_0000160201"/>
</dbReference>
<gene>
    <name evidence="1" type="ORF">GPUH_LOCUS1599</name>
</gene>
<dbReference type="Gene3D" id="2.40.160.110">
    <property type="match status" value="1"/>
</dbReference>
<organism evidence="3">
    <name type="scientific">Gongylonema pulchrum</name>
    <dbReference type="NCBI Taxonomy" id="637853"/>
    <lineage>
        <taxon>Eukaryota</taxon>
        <taxon>Metazoa</taxon>
        <taxon>Ecdysozoa</taxon>
        <taxon>Nematoda</taxon>
        <taxon>Chromadorea</taxon>
        <taxon>Rhabditida</taxon>
        <taxon>Spirurina</taxon>
        <taxon>Spiruromorpha</taxon>
        <taxon>Spiruroidea</taxon>
        <taxon>Gongylonematidae</taxon>
        <taxon>Gongylonema</taxon>
    </lineage>
</organism>
<dbReference type="OrthoDB" id="5912629at2759"/>
<dbReference type="EMBL" id="UYRT01002013">
    <property type="protein sequence ID" value="VDK30486.1"/>
    <property type="molecule type" value="Genomic_DNA"/>
</dbReference>
<reference evidence="1 2" key="2">
    <citation type="submission" date="2018-11" db="EMBL/GenBank/DDBJ databases">
        <authorList>
            <consortium name="Pathogen Informatics"/>
        </authorList>
    </citation>
    <scope>NUCLEOTIDE SEQUENCE [LARGE SCALE GENOMIC DNA]</scope>
</reference>
<sequence length="163" mass="18912">MDVVPDLTSSKVKLSGHCANNESKVLLRASWKNEGRKKQLNMRFTTAYVRNLVSQLEELRWQMQTVSYTESYSGQSVTFSSNNAVMSAPLKQKFICRDKLNITLSSEHYKDYVLELHPEITAQPYHIASSHPSCMLYHHEFVLRMHSQLLFIPAHKYKFQSTK</sequence>
<name>A0A183CYQ7_9BILA</name>
<proteinExistence type="predicted"/>
<reference evidence="3" key="1">
    <citation type="submission" date="2016-06" db="UniProtKB">
        <authorList>
            <consortium name="WormBaseParasite"/>
        </authorList>
    </citation>
    <scope>IDENTIFICATION</scope>
</reference>
<evidence type="ECO:0000313" key="2">
    <source>
        <dbReference type="Proteomes" id="UP000271098"/>
    </source>
</evidence>
<accession>A0A183CYQ7</accession>
<protein>
    <submittedName>
        <fullName evidence="3">Arrestin_N domain-containing protein</fullName>
    </submittedName>
</protein>
<keyword evidence="2" id="KW-1185">Reference proteome</keyword>
<dbReference type="AlphaFoldDB" id="A0A183CYQ7"/>
<evidence type="ECO:0000313" key="1">
    <source>
        <dbReference type="EMBL" id="VDK30486.1"/>
    </source>
</evidence>